<sequence>MLASLMLAPCPVTAKMDPLPPKFDCKRGLMSRRISQGALVVGSIGVLINTVDAIRTGRLEPHDVFPALVALGAGGELLKERRPRAAKALYAVASVLLVVAGSVAGARAWASLFRGTAYNWLDLGLGVLVVLYVAVATGQLLARPSRRASRSRTNAGMLSE</sequence>
<evidence type="ECO:0000313" key="2">
    <source>
        <dbReference type="EMBL" id="MBB5926520.1"/>
    </source>
</evidence>
<protein>
    <submittedName>
        <fullName evidence="2">Co/Zn/Cd efflux system component</fullName>
    </submittedName>
</protein>
<gene>
    <name evidence="2" type="ORF">FHS34_001976</name>
</gene>
<keyword evidence="3" id="KW-1185">Reference proteome</keyword>
<feature type="transmembrane region" description="Helical" evidence="1">
    <location>
        <begin position="121"/>
        <end position="142"/>
    </location>
</feature>
<dbReference type="AlphaFoldDB" id="A0A7W9UPN0"/>
<feature type="transmembrane region" description="Helical" evidence="1">
    <location>
        <begin position="88"/>
        <end position="109"/>
    </location>
</feature>
<accession>A0A7W9UPN0</accession>
<dbReference type="Proteomes" id="UP000585836">
    <property type="component" value="Unassembled WGS sequence"/>
</dbReference>
<reference evidence="2 3" key="1">
    <citation type="submission" date="2020-08" db="EMBL/GenBank/DDBJ databases">
        <title>Genomic Encyclopedia of Type Strains, Phase III (KMG-III): the genomes of soil and plant-associated and newly described type strains.</title>
        <authorList>
            <person name="Whitman W."/>
        </authorList>
    </citation>
    <scope>NUCLEOTIDE SEQUENCE [LARGE SCALE GENOMIC DNA]</scope>
    <source>
        <strain evidence="2 3">CECT 3313</strain>
    </source>
</reference>
<name>A0A7W9UPN0_9ACTN</name>
<keyword evidence="1" id="KW-1133">Transmembrane helix</keyword>
<keyword evidence="1" id="KW-0472">Membrane</keyword>
<dbReference type="EMBL" id="JACHJK010000003">
    <property type="protein sequence ID" value="MBB5926520.1"/>
    <property type="molecule type" value="Genomic_DNA"/>
</dbReference>
<evidence type="ECO:0000313" key="3">
    <source>
        <dbReference type="Proteomes" id="UP000585836"/>
    </source>
</evidence>
<keyword evidence="1" id="KW-0812">Transmembrane</keyword>
<dbReference type="RefSeq" id="WP_184963299.1">
    <property type="nucleotide sequence ID" value="NZ_BAAAWF010000094.1"/>
</dbReference>
<organism evidence="2 3">
    <name type="scientific">Streptomyces echinatus</name>
    <dbReference type="NCBI Taxonomy" id="67293"/>
    <lineage>
        <taxon>Bacteria</taxon>
        <taxon>Bacillati</taxon>
        <taxon>Actinomycetota</taxon>
        <taxon>Actinomycetes</taxon>
        <taxon>Kitasatosporales</taxon>
        <taxon>Streptomycetaceae</taxon>
        <taxon>Streptomyces</taxon>
    </lineage>
</organism>
<proteinExistence type="predicted"/>
<comment type="caution">
    <text evidence="2">The sequence shown here is derived from an EMBL/GenBank/DDBJ whole genome shotgun (WGS) entry which is preliminary data.</text>
</comment>
<evidence type="ECO:0000256" key="1">
    <source>
        <dbReference type="SAM" id="Phobius"/>
    </source>
</evidence>